<name>A0A8H5GP53_9AGAR</name>
<dbReference type="PANTHER" id="PTHR12598:SF0">
    <property type="entry name" value="COPPER HOMEOSTASIS PROTEIN CUTC HOMOLOG"/>
    <property type="match status" value="1"/>
</dbReference>
<reference evidence="3 4" key="1">
    <citation type="journal article" date="2020" name="ISME J.">
        <title>Uncovering the hidden diversity of litter-decomposition mechanisms in mushroom-forming fungi.</title>
        <authorList>
            <person name="Floudas D."/>
            <person name="Bentzer J."/>
            <person name="Ahren D."/>
            <person name="Johansson T."/>
            <person name="Persson P."/>
            <person name="Tunlid A."/>
        </authorList>
    </citation>
    <scope>NUCLEOTIDE SEQUENCE [LARGE SCALE GENOMIC DNA]</scope>
    <source>
        <strain evidence="3 4">CBS 291.85</strain>
    </source>
</reference>
<evidence type="ECO:0000256" key="1">
    <source>
        <dbReference type="ARBA" id="ARBA00007768"/>
    </source>
</evidence>
<dbReference type="EMBL" id="JAACJM010000015">
    <property type="protein sequence ID" value="KAF5368426.1"/>
    <property type="molecule type" value="Genomic_DNA"/>
</dbReference>
<organism evidence="3 4">
    <name type="scientific">Tetrapyrgos nigripes</name>
    <dbReference type="NCBI Taxonomy" id="182062"/>
    <lineage>
        <taxon>Eukaryota</taxon>
        <taxon>Fungi</taxon>
        <taxon>Dikarya</taxon>
        <taxon>Basidiomycota</taxon>
        <taxon>Agaricomycotina</taxon>
        <taxon>Agaricomycetes</taxon>
        <taxon>Agaricomycetidae</taxon>
        <taxon>Agaricales</taxon>
        <taxon>Marasmiineae</taxon>
        <taxon>Marasmiaceae</taxon>
        <taxon>Tetrapyrgos</taxon>
    </lineage>
</organism>
<evidence type="ECO:0000256" key="2">
    <source>
        <dbReference type="ARBA" id="ARBA00019014"/>
    </source>
</evidence>
<evidence type="ECO:0000313" key="4">
    <source>
        <dbReference type="Proteomes" id="UP000559256"/>
    </source>
</evidence>
<comment type="similarity">
    <text evidence="1">Belongs to the CutC family.</text>
</comment>
<proteinExistence type="inferred from homology"/>
<dbReference type="OrthoDB" id="7392499at2759"/>
<evidence type="ECO:0000313" key="3">
    <source>
        <dbReference type="EMBL" id="KAF5368426.1"/>
    </source>
</evidence>
<protein>
    <recommendedName>
        <fullName evidence="2">Copper homeostasis protein cutC homolog</fullName>
    </recommendedName>
</protein>
<comment type="caution">
    <text evidence="3">The sequence shown here is derived from an EMBL/GenBank/DDBJ whole genome shotgun (WGS) entry which is preliminary data.</text>
</comment>
<dbReference type="Pfam" id="PF03932">
    <property type="entry name" value="CutC"/>
    <property type="match status" value="1"/>
</dbReference>
<accession>A0A8H5GP53</accession>
<dbReference type="Gene3D" id="3.20.20.380">
    <property type="entry name" value="Copper homeostasis (CutC) domain"/>
    <property type="match status" value="1"/>
</dbReference>
<dbReference type="SUPFAM" id="SSF110395">
    <property type="entry name" value="CutC-like"/>
    <property type="match status" value="1"/>
</dbReference>
<gene>
    <name evidence="3" type="ORF">D9758_002217</name>
</gene>
<dbReference type="AlphaFoldDB" id="A0A8H5GP53"/>
<dbReference type="Proteomes" id="UP000559256">
    <property type="component" value="Unassembled WGS sequence"/>
</dbReference>
<dbReference type="InterPro" id="IPR036822">
    <property type="entry name" value="CutC-like_dom_sf"/>
</dbReference>
<dbReference type="InterPro" id="IPR005627">
    <property type="entry name" value="CutC-like"/>
</dbReference>
<keyword evidence="4" id="KW-1185">Reference proteome</keyword>
<dbReference type="PANTHER" id="PTHR12598">
    <property type="entry name" value="COPPER HOMEOSTASIS PROTEIN CUTC"/>
    <property type="match status" value="1"/>
</dbReference>
<sequence>MQLKVSAVRGGANRLELCGNLGLGGGTTPSLGLLTAVQKAVGDIPIMVGSVLQAFKFRSDCVQAMVRPRTGDFLYTDEEIDVMIEDVKIFKNHGVQGVVFGVLTADGRVDEEKTKRLVQASLPLERHLTCPETLKKAGPGVTRILTSGQGSSVPVSIETLQSLFQMTQAMSKEGLQTPTIMPGSGINAKTIGTVLDALLPLGVSEVHMSGGSWVEGKMAFRREGMGMGVGGSGDWSVWLTSEIAVREVRDKLDAHNHEE</sequence>
<dbReference type="GO" id="GO:0005507">
    <property type="term" value="F:copper ion binding"/>
    <property type="evidence" value="ECO:0007669"/>
    <property type="project" value="TreeGrafter"/>
</dbReference>